<keyword evidence="3" id="KW-1185">Reference proteome</keyword>
<dbReference type="PANTHER" id="PTHR37953:SF1">
    <property type="entry name" value="UPF0127 PROTEIN MJ1496"/>
    <property type="match status" value="1"/>
</dbReference>
<comment type="caution">
    <text evidence="2">The sequence shown here is derived from an EMBL/GenBank/DDBJ whole genome shotgun (WGS) entry which is preliminary data.</text>
</comment>
<feature type="chain" id="PRO_5002255842" description="DUF192 domain-containing protein" evidence="1">
    <location>
        <begin position="19"/>
        <end position="147"/>
    </location>
</feature>
<dbReference type="OrthoDB" id="5526466at2"/>
<name>A0A0D2J6L7_9BACT</name>
<dbReference type="Pfam" id="PF02643">
    <property type="entry name" value="DUF192"/>
    <property type="match status" value="1"/>
</dbReference>
<evidence type="ECO:0000256" key="1">
    <source>
        <dbReference type="SAM" id="SignalP"/>
    </source>
</evidence>
<dbReference type="PROSITE" id="PS51257">
    <property type="entry name" value="PROKAR_LIPOPROTEIN"/>
    <property type="match status" value="1"/>
</dbReference>
<feature type="signal peptide" evidence="1">
    <location>
        <begin position="1"/>
        <end position="18"/>
    </location>
</feature>
<protein>
    <recommendedName>
        <fullName evidence="4">DUF192 domain-containing protein</fullName>
    </recommendedName>
</protein>
<dbReference type="InParanoid" id="A0A0D2J6L7"/>
<sequence length="147" mass="16047">MPRYLNIALMALVAVLLAGCGDEPRTDSVLRVGVARFEAETARSKAQRTRGLLGRSKLEPDRAMVFVYVKPEPKCFHMRGMAFGLDIVWCLDGRVKSISRNVPPNCRDKNLLRSPGPVDLVAEIAAGQAKALGLRVGDTVKLNESAE</sequence>
<dbReference type="Gene3D" id="2.60.120.1140">
    <property type="entry name" value="Protein of unknown function DUF192"/>
    <property type="match status" value="1"/>
</dbReference>
<organism evidence="2 3">
    <name type="scientific">Dethiosulfatarculus sandiegensis</name>
    <dbReference type="NCBI Taxonomy" id="1429043"/>
    <lineage>
        <taxon>Bacteria</taxon>
        <taxon>Pseudomonadati</taxon>
        <taxon>Thermodesulfobacteriota</taxon>
        <taxon>Desulfarculia</taxon>
        <taxon>Desulfarculales</taxon>
        <taxon>Desulfarculaceae</taxon>
        <taxon>Dethiosulfatarculus</taxon>
    </lineage>
</organism>
<dbReference type="EMBL" id="AZAC01000056">
    <property type="protein sequence ID" value="KIX11331.1"/>
    <property type="molecule type" value="Genomic_DNA"/>
</dbReference>
<dbReference type="InterPro" id="IPR003795">
    <property type="entry name" value="DUF192"/>
</dbReference>
<dbReference type="InterPro" id="IPR038695">
    <property type="entry name" value="Saro_0823-like_sf"/>
</dbReference>
<gene>
    <name evidence="2" type="ORF">X474_23760</name>
</gene>
<dbReference type="Proteomes" id="UP000032233">
    <property type="component" value="Unassembled WGS sequence"/>
</dbReference>
<reference evidence="2 3" key="1">
    <citation type="submission" date="2013-11" db="EMBL/GenBank/DDBJ databases">
        <title>Metagenomic analysis of a methanogenic consortium involved in long chain n-alkane degradation.</title>
        <authorList>
            <person name="Davidova I.A."/>
            <person name="Callaghan A.V."/>
            <person name="Wawrik B."/>
            <person name="Pruitt S."/>
            <person name="Marks C."/>
            <person name="Duncan K.E."/>
            <person name="Suflita J.M."/>
        </authorList>
    </citation>
    <scope>NUCLEOTIDE SEQUENCE [LARGE SCALE GENOMIC DNA]</scope>
    <source>
        <strain evidence="2 3">SPR</strain>
    </source>
</reference>
<evidence type="ECO:0008006" key="4">
    <source>
        <dbReference type="Google" id="ProtNLM"/>
    </source>
</evidence>
<proteinExistence type="predicted"/>
<dbReference type="AlphaFoldDB" id="A0A0D2J6L7"/>
<keyword evidence="1" id="KW-0732">Signal</keyword>
<dbReference type="PANTHER" id="PTHR37953">
    <property type="entry name" value="UPF0127 PROTEIN MJ1496"/>
    <property type="match status" value="1"/>
</dbReference>
<evidence type="ECO:0000313" key="2">
    <source>
        <dbReference type="EMBL" id="KIX11331.1"/>
    </source>
</evidence>
<evidence type="ECO:0000313" key="3">
    <source>
        <dbReference type="Proteomes" id="UP000032233"/>
    </source>
</evidence>
<accession>A0A0D2J6L7</accession>
<dbReference type="RefSeq" id="WP_052515487.1">
    <property type="nucleotide sequence ID" value="NZ_AZAC01000056.1"/>
</dbReference>